<evidence type="ECO:0000256" key="2">
    <source>
        <dbReference type="ARBA" id="ARBA00022759"/>
    </source>
</evidence>
<dbReference type="SUPFAM" id="SSF54791">
    <property type="entry name" value="Eukaryotic type KH-domain (KH-domain type I)"/>
    <property type="match status" value="1"/>
</dbReference>
<dbReference type="InterPro" id="IPR003607">
    <property type="entry name" value="HD/PDEase_dom"/>
</dbReference>
<dbReference type="CDD" id="cd22431">
    <property type="entry name" value="KH-I_RNaseY"/>
    <property type="match status" value="1"/>
</dbReference>
<keyword evidence="2 7" id="KW-0255">Endonuclease</keyword>
<dbReference type="SUPFAM" id="SSF109604">
    <property type="entry name" value="HD-domain/PDEase-like"/>
    <property type="match status" value="1"/>
</dbReference>
<gene>
    <name evidence="7" type="primary">rny</name>
    <name evidence="11" type="ORF">SAMN02745221_01741</name>
</gene>
<keyword evidence="4 7" id="KW-0694">RNA-binding</keyword>
<dbReference type="GO" id="GO:0016787">
    <property type="term" value="F:hydrolase activity"/>
    <property type="evidence" value="ECO:0007669"/>
    <property type="project" value="UniProtKB-KW"/>
</dbReference>
<dbReference type="STRING" id="1123382.SAMN02745221_01741"/>
<dbReference type="GO" id="GO:0003723">
    <property type="term" value="F:RNA binding"/>
    <property type="evidence" value="ECO:0007669"/>
    <property type="project" value="UniProtKB-UniRule"/>
</dbReference>
<dbReference type="PROSITE" id="PS50084">
    <property type="entry name" value="KH_TYPE_1"/>
    <property type="match status" value="1"/>
</dbReference>
<comment type="similarity">
    <text evidence="5 7">Belongs to the RNase Y family.</text>
</comment>
<dbReference type="GO" id="GO:0006402">
    <property type="term" value="P:mRNA catabolic process"/>
    <property type="evidence" value="ECO:0007669"/>
    <property type="project" value="UniProtKB-UniRule"/>
</dbReference>
<evidence type="ECO:0000256" key="1">
    <source>
        <dbReference type="ARBA" id="ARBA00022722"/>
    </source>
</evidence>
<dbReference type="FunFam" id="3.30.1370.10:FF:000006">
    <property type="entry name" value="Ribonuclease Y"/>
    <property type="match status" value="1"/>
</dbReference>
<dbReference type="Pfam" id="PF12072">
    <property type="entry name" value="RNase_Y_N"/>
    <property type="match status" value="1"/>
</dbReference>
<dbReference type="SMART" id="SM00322">
    <property type="entry name" value="KH"/>
    <property type="match status" value="1"/>
</dbReference>
<dbReference type="Proteomes" id="UP000242329">
    <property type="component" value="Unassembled WGS sequence"/>
</dbReference>
<keyword evidence="1 7" id="KW-0540">Nuclease</keyword>
<evidence type="ECO:0000256" key="9">
    <source>
        <dbReference type="SAM" id="Coils"/>
    </source>
</evidence>
<evidence type="ECO:0000256" key="6">
    <source>
        <dbReference type="ARBA" id="ARBA00073072"/>
    </source>
</evidence>
<dbReference type="InterPro" id="IPR017705">
    <property type="entry name" value="Ribonuclease_Y"/>
</dbReference>
<evidence type="ECO:0000256" key="3">
    <source>
        <dbReference type="ARBA" id="ARBA00022801"/>
    </source>
</evidence>
<reference evidence="12" key="1">
    <citation type="submission" date="2016-11" db="EMBL/GenBank/DDBJ databases">
        <authorList>
            <person name="Varghese N."/>
            <person name="Submissions S."/>
        </authorList>
    </citation>
    <scope>NUCLEOTIDE SEQUENCE [LARGE SCALE GENOMIC DNA]</scope>
    <source>
        <strain evidence="12">DSM 11003</strain>
    </source>
</reference>
<dbReference type="Pfam" id="PF00013">
    <property type="entry name" value="KH_1"/>
    <property type="match status" value="1"/>
</dbReference>
<evidence type="ECO:0000256" key="7">
    <source>
        <dbReference type="HAMAP-Rule" id="MF_00335"/>
    </source>
</evidence>
<dbReference type="Gene3D" id="1.10.3210.10">
    <property type="entry name" value="Hypothetical protein af1432"/>
    <property type="match status" value="1"/>
</dbReference>
<evidence type="ECO:0000256" key="8">
    <source>
        <dbReference type="NCBIfam" id="TIGR03319"/>
    </source>
</evidence>
<dbReference type="EC" id="3.1.-.-" evidence="7 8"/>
<accession>A0A1M5QEL8</accession>
<name>A0A1M5QEL8_9FIRM</name>
<proteinExistence type="inferred from homology"/>
<dbReference type="EMBL" id="FQWY01000033">
    <property type="protein sequence ID" value="SHH12615.1"/>
    <property type="molecule type" value="Genomic_DNA"/>
</dbReference>
<dbReference type="SMART" id="SM00471">
    <property type="entry name" value="HDc"/>
    <property type="match status" value="1"/>
</dbReference>
<feature type="coiled-coil region" evidence="9">
    <location>
        <begin position="24"/>
        <end position="119"/>
    </location>
</feature>
<dbReference type="AlphaFoldDB" id="A0A1M5QEL8"/>
<protein>
    <recommendedName>
        <fullName evidence="6 7">Ribonuclease Y</fullName>
        <shortName evidence="7">RNase Y</shortName>
        <ecNumber evidence="7 8">3.1.-.-</ecNumber>
    </recommendedName>
</protein>
<dbReference type="GO" id="GO:0004521">
    <property type="term" value="F:RNA endonuclease activity"/>
    <property type="evidence" value="ECO:0007669"/>
    <property type="project" value="UniProtKB-UniRule"/>
</dbReference>
<sequence length="500" mass="56654">MAIGLAAGYYGRKVIAEGKIGAAEEEAARIIEEATKQAEAKQKEMLLEARDEIHRHRQEAERELRERRRELDRLERRVIQKEELLDKKTENIEKKELWLNEREKEIERMQHDIEIIRTQQLKELERLSGLTSEEARELLLNNVEQQIRQETAVMIKNIEAEAREEAEKRAKNIVTLAIQKCAADVVSETTVSVVALPNDEMKGRIIGREGRNIRTFESLSGVDLIIDDTPEAVILSSFDPIRREIARLALENLIADGRIHPARIEEMLEKARKEIEQEIRETGEQAAFEVGVHGLHPELIKLLGRLKYRTSYGQNVLKHSIEVAHLAGIMAAELDVDVMLAKRAGLLHDIGKAVDHEITGPHVEIGVDLAKKYRESKEVIHAIAAHHGDIEAESIEAVLVQAADAISASRPGARRETLEAYIKRLEKLEQLADSFAGVEKSYAIQAGREVRIIVKPEEIDDLEAINLSRNIAKKIEEELDYPGQIKVVVIRETRAVEYAK</sequence>
<dbReference type="NCBIfam" id="TIGR03319">
    <property type="entry name" value="RNase_Y"/>
    <property type="match status" value="1"/>
</dbReference>
<evidence type="ECO:0000259" key="10">
    <source>
        <dbReference type="PROSITE" id="PS51831"/>
    </source>
</evidence>
<evidence type="ECO:0000313" key="11">
    <source>
        <dbReference type="EMBL" id="SHH12615.1"/>
    </source>
</evidence>
<dbReference type="Pfam" id="PF01966">
    <property type="entry name" value="HD"/>
    <property type="match status" value="1"/>
</dbReference>
<organism evidence="11 12">
    <name type="scientific">Thermosyntropha lipolytica DSM 11003</name>
    <dbReference type="NCBI Taxonomy" id="1123382"/>
    <lineage>
        <taxon>Bacteria</taxon>
        <taxon>Bacillati</taxon>
        <taxon>Bacillota</taxon>
        <taxon>Clostridia</taxon>
        <taxon>Eubacteriales</taxon>
        <taxon>Syntrophomonadaceae</taxon>
        <taxon>Thermosyntropha</taxon>
    </lineage>
</organism>
<dbReference type="Gene3D" id="3.30.1370.10">
    <property type="entry name" value="K Homology domain, type 1"/>
    <property type="match status" value="1"/>
</dbReference>
<dbReference type="InterPro" id="IPR004087">
    <property type="entry name" value="KH_dom"/>
</dbReference>
<dbReference type="InterPro" id="IPR022711">
    <property type="entry name" value="RNase_Y_N"/>
</dbReference>
<dbReference type="PANTHER" id="PTHR12826:SF15">
    <property type="entry name" value="RIBONUCLEASE Y"/>
    <property type="match status" value="1"/>
</dbReference>
<dbReference type="PROSITE" id="PS51831">
    <property type="entry name" value="HD"/>
    <property type="match status" value="1"/>
</dbReference>
<keyword evidence="3 7" id="KW-0378">Hydrolase</keyword>
<feature type="domain" description="HD" evidence="10">
    <location>
        <begin position="316"/>
        <end position="409"/>
    </location>
</feature>
<dbReference type="InterPro" id="IPR004088">
    <property type="entry name" value="KH_dom_type_1"/>
</dbReference>
<keyword evidence="9" id="KW-0175">Coiled coil</keyword>
<evidence type="ECO:0000256" key="4">
    <source>
        <dbReference type="ARBA" id="ARBA00022884"/>
    </source>
</evidence>
<dbReference type="FunFam" id="1.10.3210.10:FF:000003">
    <property type="entry name" value="Ribonuclease Y"/>
    <property type="match status" value="1"/>
</dbReference>
<comment type="function">
    <text evidence="7">Endoribonuclease that initiates mRNA decay.</text>
</comment>
<dbReference type="CDD" id="cd00077">
    <property type="entry name" value="HDc"/>
    <property type="match status" value="1"/>
</dbReference>
<dbReference type="NCBIfam" id="TIGR00277">
    <property type="entry name" value="HDIG"/>
    <property type="match status" value="1"/>
</dbReference>
<dbReference type="HAMAP" id="MF_00335">
    <property type="entry name" value="RNase_Y"/>
    <property type="match status" value="1"/>
</dbReference>
<dbReference type="InterPro" id="IPR006674">
    <property type="entry name" value="HD_domain"/>
</dbReference>
<evidence type="ECO:0000313" key="12">
    <source>
        <dbReference type="Proteomes" id="UP000242329"/>
    </source>
</evidence>
<keyword evidence="12" id="KW-1185">Reference proteome</keyword>
<dbReference type="PANTHER" id="PTHR12826">
    <property type="entry name" value="RIBONUCLEASE Y"/>
    <property type="match status" value="1"/>
</dbReference>
<dbReference type="InterPro" id="IPR006675">
    <property type="entry name" value="HDIG_dom"/>
</dbReference>
<dbReference type="InterPro" id="IPR036612">
    <property type="entry name" value="KH_dom_type_1_sf"/>
</dbReference>
<evidence type="ECO:0000256" key="5">
    <source>
        <dbReference type="ARBA" id="ARBA00061537"/>
    </source>
</evidence>
<dbReference type="GO" id="GO:0005886">
    <property type="term" value="C:plasma membrane"/>
    <property type="evidence" value="ECO:0007669"/>
    <property type="project" value="UniProtKB-UniRule"/>
</dbReference>